<reference evidence="3 4" key="1">
    <citation type="submission" date="2014-09" db="EMBL/GenBank/DDBJ databases">
        <authorList>
            <person name="Ellenberger Sabrina"/>
        </authorList>
    </citation>
    <scope>NUCLEOTIDE SEQUENCE [LARGE SCALE GENOMIC DNA]</scope>
    <source>
        <strain evidence="3 4">CBS 412.66</strain>
    </source>
</reference>
<dbReference type="OrthoDB" id="5348546at2759"/>
<dbReference type="AlphaFoldDB" id="A0A0B7NKZ8"/>
<dbReference type="Proteomes" id="UP000054107">
    <property type="component" value="Unassembled WGS sequence"/>
</dbReference>
<evidence type="ECO:0000256" key="1">
    <source>
        <dbReference type="SAM" id="MobiDB-lite"/>
    </source>
</evidence>
<proteinExistence type="predicted"/>
<name>A0A0B7NKZ8_9FUNG</name>
<keyword evidence="4" id="KW-1185">Reference proteome</keyword>
<evidence type="ECO:0000313" key="3">
    <source>
        <dbReference type="EMBL" id="CEP15618.1"/>
    </source>
</evidence>
<sequence>MSEGIPLTHENHVDKKINLFQAQTTHFQIDPSLAMRCHESSPDSTPVVLRGSKTCKTTIGRGHDATVKIGKANKRVSREHVVIEHKPQMDGFELTILSPNGALIDHIIFVEGEHVPVVDGTTIEILGTKIIFQAPDDNHLAENMEDVIETPSEASLTTSLSIAAQAETKQVQRGKVDKRCKSSRQKKDDEETVISITTTEPAGISIPNVESITTSTASKKNRKNHKKSALNHIIKSTTSKLKSTALNIIKRPTTLEDEIIQVLVCTRKSTMTCADIARRLQGQHIQNVFEALSGSAMIGRVERLGKTADGSPKEDLYYYRPELDPDQERQRRYLDIGKSARKCTMKDTQYFFRIPPKLPNHKISRNKKRLSTSSNSSRQVGIGEDDDDDDTKSTSSGDVSDMEVYELFKDV</sequence>
<dbReference type="EMBL" id="LN732612">
    <property type="protein sequence ID" value="CEP15618.1"/>
    <property type="molecule type" value="Genomic_DNA"/>
</dbReference>
<dbReference type="CDD" id="cd22699">
    <property type="entry name" value="FHA_PLM2-like"/>
    <property type="match status" value="1"/>
</dbReference>
<dbReference type="SUPFAM" id="SSF49879">
    <property type="entry name" value="SMAD/FHA domain"/>
    <property type="match status" value="1"/>
</dbReference>
<protein>
    <recommendedName>
        <fullName evidence="2">FHA domain-containing protein</fullName>
    </recommendedName>
</protein>
<dbReference type="InterPro" id="IPR000253">
    <property type="entry name" value="FHA_dom"/>
</dbReference>
<dbReference type="Gene3D" id="2.60.200.20">
    <property type="match status" value="1"/>
</dbReference>
<evidence type="ECO:0000313" key="4">
    <source>
        <dbReference type="Proteomes" id="UP000054107"/>
    </source>
</evidence>
<dbReference type="PROSITE" id="PS50006">
    <property type="entry name" value="FHA_DOMAIN"/>
    <property type="match status" value="1"/>
</dbReference>
<feature type="domain" description="FHA" evidence="2">
    <location>
        <begin position="57"/>
        <end position="109"/>
    </location>
</feature>
<dbReference type="STRING" id="35722.A0A0B7NKZ8"/>
<organism evidence="3 4">
    <name type="scientific">Parasitella parasitica</name>
    <dbReference type="NCBI Taxonomy" id="35722"/>
    <lineage>
        <taxon>Eukaryota</taxon>
        <taxon>Fungi</taxon>
        <taxon>Fungi incertae sedis</taxon>
        <taxon>Mucoromycota</taxon>
        <taxon>Mucoromycotina</taxon>
        <taxon>Mucoromycetes</taxon>
        <taxon>Mucorales</taxon>
        <taxon>Mucorineae</taxon>
        <taxon>Mucoraceae</taxon>
        <taxon>Parasitella</taxon>
    </lineage>
</organism>
<feature type="region of interest" description="Disordered" evidence="1">
    <location>
        <begin position="356"/>
        <end position="401"/>
    </location>
</feature>
<dbReference type="InterPro" id="IPR008984">
    <property type="entry name" value="SMAD_FHA_dom_sf"/>
</dbReference>
<evidence type="ECO:0000259" key="2">
    <source>
        <dbReference type="PROSITE" id="PS50006"/>
    </source>
</evidence>
<accession>A0A0B7NKZ8</accession>
<feature type="compositionally biased region" description="Basic residues" evidence="1">
    <location>
        <begin position="359"/>
        <end position="370"/>
    </location>
</feature>
<dbReference type="Pfam" id="PF00498">
    <property type="entry name" value="FHA"/>
    <property type="match status" value="1"/>
</dbReference>
<gene>
    <name evidence="3" type="primary">PARPA_09856.1 scaffold 39137</name>
</gene>